<keyword evidence="3" id="KW-1185">Reference proteome</keyword>
<dbReference type="EMBL" id="SMAR01000009">
    <property type="protein sequence ID" value="TCT40289.1"/>
    <property type="molecule type" value="Genomic_DNA"/>
</dbReference>
<evidence type="ECO:0000313" key="2">
    <source>
        <dbReference type="EMBL" id="TCT40289.1"/>
    </source>
</evidence>
<dbReference type="Pfam" id="PF00300">
    <property type="entry name" value="His_Phos_1"/>
    <property type="match status" value="1"/>
</dbReference>
<gene>
    <name evidence="2" type="ORF">EDC90_100911</name>
</gene>
<reference evidence="2 3" key="1">
    <citation type="submission" date="2019-03" db="EMBL/GenBank/DDBJ databases">
        <title>Freshwater and sediment microbial communities from various areas in North America, analyzing microbe dynamics in response to fracking.</title>
        <authorList>
            <person name="Lamendella R."/>
        </authorList>
    </citation>
    <scope>NUCLEOTIDE SEQUENCE [LARGE SCALE GENOMIC DNA]</scope>
    <source>
        <strain evidence="2 3">175.2</strain>
    </source>
</reference>
<dbReference type="Gene3D" id="3.40.50.1240">
    <property type="entry name" value="Phosphoglycerate mutase-like"/>
    <property type="match status" value="1"/>
</dbReference>
<dbReference type="SUPFAM" id="SSF53254">
    <property type="entry name" value="Phosphoglycerate mutase-like"/>
    <property type="match status" value="1"/>
</dbReference>
<dbReference type="InterPro" id="IPR013078">
    <property type="entry name" value="His_Pase_superF_clade-1"/>
</dbReference>
<protein>
    <submittedName>
        <fullName evidence="2">Phosphohistidine phosphatase</fullName>
    </submittedName>
</protein>
<dbReference type="InterPro" id="IPR029033">
    <property type="entry name" value="His_PPase_superfam"/>
</dbReference>
<dbReference type="PANTHER" id="PTHR47623">
    <property type="entry name" value="OS09G0287300 PROTEIN"/>
    <property type="match status" value="1"/>
</dbReference>
<evidence type="ECO:0000256" key="1">
    <source>
        <dbReference type="PIRSR" id="PIRSR613078-2"/>
    </source>
</evidence>
<dbReference type="CDD" id="cd07067">
    <property type="entry name" value="HP_PGM_like"/>
    <property type="match status" value="1"/>
</dbReference>
<proteinExistence type="predicted"/>
<feature type="binding site" evidence="1">
    <location>
        <position position="65"/>
    </location>
    <ligand>
        <name>substrate</name>
    </ligand>
</feature>
<comment type="caution">
    <text evidence="2">The sequence shown here is derived from an EMBL/GenBank/DDBJ whole genome shotgun (WGS) entry which is preliminary data.</text>
</comment>
<dbReference type="AlphaFoldDB" id="A0A4R3NTP2"/>
<dbReference type="OrthoDB" id="9810154at2"/>
<dbReference type="PANTHER" id="PTHR47623:SF1">
    <property type="entry name" value="OS09G0287300 PROTEIN"/>
    <property type="match status" value="1"/>
</dbReference>
<dbReference type="RefSeq" id="WP_132310291.1">
    <property type="nucleotide sequence ID" value="NZ_SMAR01000009.1"/>
</dbReference>
<name>A0A4R3NTP2_9HYPH</name>
<dbReference type="Proteomes" id="UP000295097">
    <property type="component" value="Unassembled WGS sequence"/>
</dbReference>
<evidence type="ECO:0000313" key="3">
    <source>
        <dbReference type="Proteomes" id="UP000295097"/>
    </source>
</evidence>
<accession>A0A4R3NTP2</accession>
<dbReference type="SMART" id="SM00855">
    <property type="entry name" value="PGAM"/>
    <property type="match status" value="1"/>
</dbReference>
<organism evidence="2 3">
    <name type="scientific">Martelella mediterranea</name>
    <dbReference type="NCBI Taxonomy" id="293089"/>
    <lineage>
        <taxon>Bacteria</taxon>
        <taxon>Pseudomonadati</taxon>
        <taxon>Pseudomonadota</taxon>
        <taxon>Alphaproteobacteria</taxon>
        <taxon>Hyphomicrobiales</taxon>
        <taxon>Aurantimonadaceae</taxon>
        <taxon>Martelella</taxon>
    </lineage>
</organism>
<sequence length="172" mass="18822">MTKITPPPARIYLVRHAQAVWPEPTMRDFERMLSKSGAEDAAEMARQLKDKGYIPDIILSSSAMRCRQTADAAYRFLGRAPKCQFVDDFYQAAPVTYLEALEEVGASGSVMLVGHNPGIEEAFLMLAGHDAFNKACPYGFPTAGIAVLDYNADTSSLSSEHTGWVVTDFLAP</sequence>